<dbReference type="EMBL" id="GBXM01079239">
    <property type="protein sequence ID" value="JAH29338.1"/>
    <property type="molecule type" value="Transcribed_RNA"/>
</dbReference>
<dbReference type="AlphaFoldDB" id="A0A0E9RMW0"/>
<organism evidence="1">
    <name type="scientific">Anguilla anguilla</name>
    <name type="common">European freshwater eel</name>
    <name type="synonym">Muraena anguilla</name>
    <dbReference type="NCBI Taxonomy" id="7936"/>
    <lineage>
        <taxon>Eukaryota</taxon>
        <taxon>Metazoa</taxon>
        <taxon>Chordata</taxon>
        <taxon>Craniata</taxon>
        <taxon>Vertebrata</taxon>
        <taxon>Euteleostomi</taxon>
        <taxon>Actinopterygii</taxon>
        <taxon>Neopterygii</taxon>
        <taxon>Teleostei</taxon>
        <taxon>Anguilliformes</taxon>
        <taxon>Anguillidae</taxon>
        <taxon>Anguilla</taxon>
    </lineage>
</organism>
<evidence type="ECO:0000313" key="1">
    <source>
        <dbReference type="EMBL" id="JAH30491.1"/>
    </source>
</evidence>
<protein>
    <submittedName>
        <fullName evidence="1">Uncharacterized protein</fullName>
    </submittedName>
</protein>
<proteinExistence type="predicted"/>
<dbReference type="EMBL" id="GBXM01078086">
    <property type="protein sequence ID" value="JAH30491.1"/>
    <property type="molecule type" value="Transcribed_RNA"/>
</dbReference>
<accession>A0A0E9RMW0</accession>
<sequence length="93" mass="10666">MTKKKQTVHIKNTPLDSSIQLKLLSRPYTRTRLLTPQRTHSANLFTFLHNLWLETETTCNMTKGAVRITLVDSSAVAQLIIYTRRRGLNTLVV</sequence>
<name>A0A0E9RMW0_ANGAN</name>
<dbReference type="EMBL" id="GBXM01066309">
    <property type="protein sequence ID" value="JAH42268.1"/>
    <property type="molecule type" value="Transcribed_RNA"/>
</dbReference>
<reference evidence="1" key="1">
    <citation type="submission" date="2014-11" db="EMBL/GenBank/DDBJ databases">
        <authorList>
            <person name="Amaro Gonzalez C."/>
        </authorList>
    </citation>
    <scope>NUCLEOTIDE SEQUENCE</scope>
</reference>
<reference evidence="1" key="2">
    <citation type="journal article" date="2015" name="Fish Shellfish Immunol.">
        <title>Early steps in the European eel (Anguilla anguilla)-Vibrio vulnificus interaction in the gills: Role of the RtxA13 toxin.</title>
        <authorList>
            <person name="Callol A."/>
            <person name="Pajuelo D."/>
            <person name="Ebbesson L."/>
            <person name="Teles M."/>
            <person name="MacKenzie S."/>
            <person name="Amaro C."/>
        </authorList>
    </citation>
    <scope>NUCLEOTIDE SEQUENCE</scope>
</reference>
<dbReference type="EMBL" id="GBXM01083182">
    <property type="protein sequence ID" value="JAH25395.1"/>
    <property type="molecule type" value="Transcribed_RNA"/>
</dbReference>